<proteinExistence type="predicted"/>
<feature type="transmembrane region" description="Helical" evidence="1">
    <location>
        <begin position="12"/>
        <end position="37"/>
    </location>
</feature>
<gene>
    <name evidence="2" type="ORF">COU09_02390</name>
</gene>
<dbReference type="AlphaFoldDB" id="A0A2H0UPR9"/>
<dbReference type="EMBL" id="PFBB01000024">
    <property type="protein sequence ID" value="PIR88429.1"/>
    <property type="molecule type" value="Genomic_DNA"/>
</dbReference>
<comment type="caution">
    <text evidence="2">The sequence shown here is derived from an EMBL/GenBank/DDBJ whole genome shotgun (WGS) entry which is preliminary data.</text>
</comment>
<name>A0A2H0UPR9_9BACT</name>
<keyword evidence="1" id="KW-1133">Transmembrane helix</keyword>
<evidence type="ECO:0000313" key="3">
    <source>
        <dbReference type="Proteomes" id="UP000229615"/>
    </source>
</evidence>
<protein>
    <submittedName>
        <fullName evidence="2">Uncharacterized protein</fullName>
    </submittedName>
</protein>
<organism evidence="2 3">
    <name type="scientific">Candidatus Harrisonbacteria bacterium CG10_big_fil_rev_8_21_14_0_10_44_23</name>
    <dbReference type="NCBI Taxonomy" id="1974585"/>
    <lineage>
        <taxon>Bacteria</taxon>
        <taxon>Candidatus Harrisoniibacteriota</taxon>
    </lineage>
</organism>
<reference evidence="3" key="1">
    <citation type="submission" date="2017-09" db="EMBL/GenBank/DDBJ databases">
        <title>Depth-based differentiation of microbial function through sediment-hosted aquifers and enrichment of novel symbionts in the deep terrestrial subsurface.</title>
        <authorList>
            <person name="Probst A.J."/>
            <person name="Ladd B."/>
            <person name="Jarett J.K."/>
            <person name="Geller-Mcgrath D.E."/>
            <person name="Sieber C.M.K."/>
            <person name="Emerson J.B."/>
            <person name="Anantharaman K."/>
            <person name="Thomas B.C."/>
            <person name="Malmstrom R."/>
            <person name="Stieglmeier M."/>
            <person name="Klingl A."/>
            <person name="Woyke T."/>
            <person name="Ryan C.M."/>
            <person name="Banfield J.F."/>
        </authorList>
    </citation>
    <scope>NUCLEOTIDE SEQUENCE [LARGE SCALE GENOMIC DNA]</scope>
</reference>
<keyword evidence="1" id="KW-0472">Membrane</keyword>
<evidence type="ECO:0000313" key="2">
    <source>
        <dbReference type="EMBL" id="PIR88429.1"/>
    </source>
</evidence>
<accession>A0A2H0UPR9</accession>
<keyword evidence="1" id="KW-0812">Transmembrane</keyword>
<sequence>MQTEERTVKRIILMVGVLLLACLPFVGTTGCGTGGYYDDYCCWDCWCKMEKVTYLDINTGEEVVIDPTTYDPEDLGPMPAEFEARHLNLIRLMVVWRQ</sequence>
<evidence type="ECO:0000256" key="1">
    <source>
        <dbReference type="SAM" id="Phobius"/>
    </source>
</evidence>
<dbReference type="PROSITE" id="PS51257">
    <property type="entry name" value="PROKAR_LIPOPROTEIN"/>
    <property type="match status" value="1"/>
</dbReference>
<dbReference type="Proteomes" id="UP000229615">
    <property type="component" value="Unassembled WGS sequence"/>
</dbReference>